<name>A0A6P0HM97_9ACTN</name>
<dbReference type="InterPro" id="IPR039375">
    <property type="entry name" value="NodN-like"/>
</dbReference>
<dbReference type="RefSeq" id="WP_163773283.1">
    <property type="nucleotide sequence ID" value="NZ_JAAGXA010000011.1"/>
</dbReference>
<reference evidence="3 4" key="1">
    <citation type="journal article" date="2014" name="Int. J. Syst. Evol. Microbiol.">
        <title>Nocardioides zeae sp. nov., isolated from the stem of Zea mays.</title>
        <authorList>
            <person name="Glaeser S.P."/>
            <person name="McInroy J.A."/>
            <person name="Busse H.J."/>
            <person name="Kampfer P."/>
        </authorList>
    </citation>
    <scope>NUCLEOTIDE SEQUENCE [LARGE SCALE GENOMIC DNA]</scope>
    <source>
        <strain evidence="3 4">JCM 30728</strain>
    </source>
</reference>
<feature type="domain" description="MaoC-like" evidence="2">
    <location>
        <begin position="13"/>
        <end position="131"/>
    </location>
</feature>
<dbReference type="Pfam" id="PF01575">
    <property type="entry name" value="MaoC_dehydratas"/>
    <property type="match status" value="1"/>
</dbReference>
<accession>A0A6P0HM97</accession>
<gene>
    <name evidence="3" type="ORF">G3T38_15830</name>
</gene>
<comment type="caution">
    <text evidence="3">The sequence shown here is derived from an EMBL/GenBank/DDBJ whole genome shotgun (WGS) entry which is preliminary data.</text>
</comment>
<dbReference type="Proteomes" id="UP000468687">
    <property type="component" value="Unassembled WGS sequence"/>
</dbReference>
<organism evidence="3 4">
    <name type="scientific">Nocardioides zeae</name>
    <dbReference type="NCBI Taxonomy" id="1457234"/>
    <lineage>
        <taxon>Bacteria</taxon>
        <taxon>Bacillati</taxon>
        <taxon>Actinomycetota</taxon>
        <taxon>Actinomycetes</taxon>
        <taxon>Propionibacteriales</taxon>
        <taxon>Nocardioidaceae</taxon>
        <taxon>Nocardioides</taxon>
    </lineage>
</organism>
<keyword evidence="4" id="KW-1185">Reference proteome</keyword>
<comment type="similarity">
    <text evidence="1">Belongs to the enoyl-CoA hydratase/isomerase family.</text>
</comment>
<dbReference type="AlphaFoldDB" id="A0A6P0HM97"/>
<evidence type="ECO:0000256" key="1">
    <source>
        <dbReference type="ARBA" id="ARBA00005254"/>
    </source>
</evidence>
<sequence length="155" mass="17011">MPESFTSIADLEASVGRQLGPTPWRMLTQEEVDAFAALTGDENWIHVDRERAARGPFGGTIAHGYLTLALVPAFGHQLFSLDDIDAVRLNYGLDKVRFPRPVPTGARLRARAEVVRLTRVATGRQLTVRYTLEIEGEAKPACVADMVTLIVLPDA</sequence>
<dbReference type="EMBL" id="JAAGXA010000011">
    <property type="protein sequence ID" value="NEN79743.1"/>
    <property type="molecule type" value="Genomic_DNA"/>
</dbReference>
<proteinExistence type="inferred from homology"/>
<dbReference type="InterPro" id="IPR002539">
    <property type="entry name" value="MaoC-like_dom"/>
</dbReference>
<protein>
    <submittedName>
        <fullName evidence="3">MaoC family dehydratase</fullName>
    </submittedName>
</protein>
<dbReference type="SUPFAM" id="SSF54637">
    <property type="entry name" value="Thioesterase/thiol ester dehydrase-isomerase"/>
    <property type="match status" value="1"/>
</dbReference>
<dbReference type="PANTHER" id="PTHR42993:SF1">
    <property type="entry name" value="MAOC-LIKE DEHYDRATASE DOMAIN-CONTAINING PROTEIN"/>
    <property type="match status" value="1"/>
</dbReference>
<evidence type="ECO:0000259" key="2">
    <source>
        <dbReference type="Pfam" id="PF01575"/>
    </source>
</evidence>
<evidence type="ECO:0000313" key="4">
    <source>
        <dbReference type="Proteomes" id="UP000468687"/>
    </source>
</evidence>
<dbReference type="CDD" id="cd03450">
    <property type="entry name" value="NodN"/>
    <property type="match status" value="1"/>
</dbReference>
<evidence type="ECO:0000313" key="3">
    <source>
        <dbReference type="EMBL" id="NEN79743.1"/>
    </source>
</evidence>
<dbReference type="Gene3D" id="3.10.129.10">
    <property type="entry name" value="Hotdog Thioesterase"/>
    <property type="match status" value="1"/>
</dbReference>
<dbReference type="InterPro" id="IPR029069">
    <property type="entry name" value="HotDog_dom_sf"/>
</dbReference>
<dbReference type="PANTHER" id="PTHR42993">
    <property type="entry name" value="MAOC-LIKE DEHYDRATASE DOMAIN-CONTAINING PROTEIN"/>
    <property type="match status" value="1"/>
</dbReference>